<dbReference type="InterPro" id="IPR036180">
    <property type="entry name" value="Gelsolin-like_dom_sf"/>
</dbReference>
<evidence type="ECO:0000256" key="7">
    <source>
        <dbReference type="ARBA" id="ARBA00022927"/>
    </source>
</evidence>
<dbReference type="SUPFAM" id="SSF82919">
    <property type="entry name" value="Zn-finger domain of Sec23/24"/>
    <property type="match status" value="1"/>
</dbReference>
<dbReference type="Gene3D" id="2.30.30.380">
    <property type="entry name" value="Zn-finger domain of Sec23/24"/>
    <property type="match status" value="1"/>
</dbReference>
<dbReference type="EMBL" id="JRRC01420467">
    <property type="protein sequence ID" value="KHG04907.1"/>
    <property type="molecule type" value="Genomic_DNA"/>
</dbReference>
<dbReference type="Gene3D" id="2.60.40.1670">
    <property type="entry name" value="beta-sandwich domain of Sec23/24"/>
    <property type="match status" value="1"/>
</dbReference>
<dbReference type="InterPro" id="IPR036465">
    <property type="entry name" value="vWFA_dom_sf"/>
</dbReference>
<dbReference type="Proteomes" id="UP000032142">
    <property type="component" value="Unassembled WGS sequence"/>
</dbReference>
<keyword evidence="18" id="KW-1185">Reference proteome</keyword>
<evidence type="ECO:0000256" key="10">
    <source>
        <dbReference type="ARBA" id="ARBA00025471"/>
    </source>
</evidence>
<dbReference type="GO" id="GO:0005096">
    <property type="term" value="F:GTPase activator activity"/>
    <property type="evidence" value="ECO:0007669"/>
    <property type="project" value="TreeGrafter"/>
</dbReference>
<comment type="subcellular location">
    <subcellularLocation>
        <location evidence="11">Cytoplasmic vesicle</location>
        <location evidence="11">COPII-coated vesicle membrane</location>
        <topology evidence="11">Peripheral membrane protein</topology>
        <orientation evidence="11">Cytoplasmic side</orientation>
    </subcellularLocation>
    <subcellularLocation>
        <location evidence="11">Endoplasmic reticulum membrane</location>
        <topology evidence="11">Peripheral membrane protein</topology>
        <orientation evidence="11">Cytoplasmic side</orientation>
    </subcellularLocation>
</comment>
<dbReference type="Pfam" id="PF08033">
    <property type="entry name" value="Sec23_BS"/>
    <property type="match status" value="1"/>
</dbReference>
<dbReference type="SUPFAM" id="SSF53300">
    <property type="entry name" value="vWA-like"/>
    <property type="match status" value="1"/>
</dbReference>
<sequence length="842" mass="92952">MANSDPEGVDGVRMTWNVWPRTKLEASKCVIPLAASIAPIRPHSDIPTLPYAPLRCRTCSAVLNVYSRVDFLAKIWICPFCYQRNQFPPHYAMISETNLPCELYPQYTTVQYTLQMNPDPNNPSNAPQLQPVFVFVLDTCMIEEELVFAKSALKQAIGLLPEQALVGFVSFGTQALVHELGFTEMSKVYVFKGSKEISKEQVLEQLGLRAAGRRPTAGYPKGLQNGFTNTVVNRFLLPASDCEFTLNSLLDELQTDQWPVQAGHRASRCTGVALSVAAGFLGACLPGTGARIIALVGGPCTEGPGTIVSKDLSEPLRSHKDLFKDAAPYFKKAVKFYDSLAKQLVDQGHVLDLFASALDQVGVAEMKVAIERTGGLVVLAESFGHSVFKDSFKRVFEDGEQSLGLCFKCPHILVVAPFCTSILCCHNYVGLINLPKGFKALIAINELTPCHGYPLNYFSFSFAIALAFLEKDGFPVRRCTKDHRESFLFVILMVEIMEGILNILVYMLIVNDYVLADEIKGYKVGVQVDVAWGESGMLEIGCSKEIKVQGIIGPCTSLEKKGPNVSDTVIGEGNTTTWKMCGLDKSTCLTVIFDLSSTDQSNVPETVNPQFYLQFLTSYQDPEGKTLIRVTTVTRQWADISVSTEELIHGFDQETAAVVMARITSLKMETEVFNNSPDETAYFRVLLNKENITNAAVMAQPSLISYSFNSPPQPALLDVASISADHILLLDSYFSIVVFHGMTIAQWRNMGYQNQPEHQAFALLLEAPQVDAQIIIRDRFPVPRLVVCDQHGSQARFLLAKLNPSATYNNATDIAQGSDIIFTDDVSLQVFCEHLQRLAVQS</sequence>
<dbReference type="InterPro" id="IPR006895">
    <property type="entry name" value="Znf_Sec23_Sec24"/>
</dbReference>
<feature type="domain" description="Zinc finger Sec23/Sec24-type" evidence="14">
    <location>
        <begin position="53"/>
        <end position="91"/>
    </location>
</feature>
<evidence type="ECO:0000256" key="11">
    <source>
        <dbReference type="RuleBase" id="RU365030"/>
    </source>
</evidence>
<dbReference type="Pfam" id="PF00626">
    <property type="entry name" value="Gelsolin"/>
    <property type="match status" value="1"/>
</dbReference>
<evidence type="ECO:0000256" key="5">
    <source>
        <dbReference type="ARBA" id="ARBA00022833"/>
    </source>
</evidence>
<evidence type="ECO:0000256" key="9">
    <source>
        <dbReference type="ARBA" id="ARBA00023329"/>
    </source>
</evidence>
<dbReference type="InterPro" id="IPR029006">
    <property type="entry name" value="ADF-H/Gelsolin-like_dom_sf"/>
</dbReference>
<keyword evidence="12" id="KW-0812">Transmembrane</keyword>
<reference evidence="18" key="1">
    <citation type="submission" date="2014-09" db="EMBL/GenBank/DDBJ databases">
        <authorList>
            <person name="Mudge J."/>
            <person name="Ramaraj T."/>
            <person name="Lindquist I.E."/>
            <person name="Bharti A.K."/>
            <person name="Sundararajan A."/>
            <person name="Cameron C.T."/>
            <person name="Woodward J.E."/>
            <person name="May G.D."/>
            <person name="Brubaker C."/>
            <person name="Broadhvest J."/>
            <person name="Wilkins T.A."/>
        </authorList>
    </citation>
    <scope>NUCLEOTIDE SEQUENCE</scope>
    <source>
        <strain evidence="18">cv. AKA8401</strain>
    </source>
</reference>
<feature type="domain" description="Sec23/Sec24 trunk" evidence="15">
    <location>
        <begin position="130"/>
        <end position="396"/>
    </location>
</feature>
<gene>
    <name evidence="17" type="ORF">F383_30197</name>
</gene>
<keyword evidence="5 11" id="KW-0862">Zinc</keyword>
<evidence type="ECO:0000259" key="15">
    <source>
        <dbReference type="Pfam" id="PF04811"/>
    </source>
</evidence>
<dbReference type="FunFam" id="2.30.30.380:FF:000001">
    <property type="entry name" value="Protein transport protein SEC23"/>
    <property type="match status" value="1"/>
</dbReference>
<name>A0A0B0MX23_GOSAR</name>
<evidence type="ECO:0000256" key="12">
    <source>
        <dbReference type="SAM" id="Phobius"/>
    </source>
</evidence>
<evidence type="ECO:0000256" key="3">
    <source>
        <dbReference type="ARBA" id="ARBA00022723"/>
    </source>
</evidence>
<dbReference type="SUPFAM" id="SSF81995">
    <property type="entry name" value="beta-sandwich domain of Sec23/24"/>
    <property type="match status" value="1"/>
</dbReference>
<evidence type="ECO:0000259" key="13">
    <source>
        <dbReference type="Pfam" id="PF00626"/>
    </source>
</evidence>
<keyword evidence="3 11" id="KW-0479">Metal-binding</keyword>
<dbReference type="GO" id="GO:0008270">
    <property type="term" value="F:zinc ion binding"/>
    <property type="evidence" value="ECO:0007669"/>
    <property type="project" value="InterPro"/>
</dbReference>
<dbReference type="CDD" id="cd11287">
    <property type="entry name" value="Sec23_C"/>
    <property type="match status" value="1"/>
</dbReference>
<feature type="domain" description="Gelsolin-like" evidence="13">
    <location>
        <begin position="711"/>
        <end position="798"/>
    </location>
</feature>
<dbReference type="InterPro" id="IPR037550">
    <property type="entry name" value="Sec23_C"/>
</dbReference>
<accession>A0A0B0MX23</accession>
<keyword evidence="6 11" id="KW-0931">ER-Golgi transport</keyword>
<dbReference type="PANTHER" id="PTHR11141:SF0">
    <property type="entry name" value="PROTEIN TRANSPORT PROTEIN SEC23"/>
    <property type="match status" value="1"/>
</dbReference>
<dbReference type="InterPro" id="IPR036175">
    <property type="entry name" value="Sec23/24_helical_dom_sf"/>
</dbReference>
<keyword evidence="2 11" id="KW-0813">Transport</keyword>
<dbReference type="Pfam" id="PF04811">
    <property type="entry name" value="Sec23_trunk"/>
    <property type="match status" value="1"/>
</dbReference>
<dbReference type="GO" id="GO:0090110">
    <property type="term" value="P:COPII-coated vesicle cargo loading"/>
    <property type="evidence" value="ECO:0007669"/>
    <property type="project" value="TreeGrafter"/>
</dbReference>
<evidence type="ECO:0000313" key="18">
    <source>
        <dbReference type="Proteomes" id="UP000032142"/>
    </source>
</evidence>
<dbReference type="GO" id="GO:0030127">
    <property type="term" value="C:COPII vesicle coat"/>
    <property type="evidence" value="ECO:0007669"/>
    <property type="project" value="InterPro"/>
</dbReference>
<dbReference type="FunFam" id="3.40.50.410:FF:000008">
    <property type="entry name" value="Protein transport protein SEC23"/>
    <property type="match status" value="1"/>
</dbReference>
<comment type="caution">
    <text evidence="17">The sequence shown here is derived from an EMBL/GenBank/DDBJ whole genome shotgun (WGS) entry which is preliminary data.</text>
</comment>
<dbReference type="FunFam" id="3.40.20.10:FF:000014">
    <property type="entry name" value="Protein transport protein SEC23"/>
    <property type="match status" value="1"/>
</dbReference>
<dbReference type="SUPFAM" id="SSF81811">
    <property type="entry name" value="Helical domain of Sec23/24"/>
    <property type="match status" value="1"/>
</dbReference>
<evidence type="ECO:0000256" key="1">
    <source>
        <dbReference type="ARBA" id="ARBA00009210"/>
    </source>
</evidence>
<dbReference type="AlphaFoldDB" id="A0A0B0MX23"/>
<dbReference type="InterPro" id="IPR007123">
    <property type="entry name" value="Gelsolin-like_dom"/>
</dbReference>
<comment type="similarity">
    <text evidence="1 11">Belongs to the SEC23/SEC24 family. SEC23 subfamily.</text>
</comment>
<dbReference type="SUPFAM" id="SSF82754">
    <property type="entry name" value="C-terminal, gelsolin-like domain of Sec23/24"/>
    <property type="match status" value="1"/>
</dbReference>
<keyword evidence="4 11" id="KW-0256">Endoplasmic reticulum</keyword>
<dbReference type="InterPro" id="IPR006896">
    <property type="entry name" value="Sec23/24_trunk_dom"/>
</dbReference>
<dbReference type="GO" id="GO:0005789">
    <property type="term" value="C:endoplasmic reticulum membrane"/>
    <property type="evidence" value="ECO:0007669"/>
    <property type="project" value="UniProtKB-SubCell"/>
</dbReference>
<comment type="function">
    <text evidence="10 11">Component of the coat protein complex II (COPII) which promotes the formation of transport vesicles from the endoplasmic reticulum (ER). The coat has two main functions, the physical deformation of the endoplasmic reticulum membrane into vesicles and the selection of cargo molecules.</text>
</comment>
<keyword evidence="7 11" id="KW-0653">Protein transport</keyword>
<dbReference type="GO" id="GO:0070971">
    <property type="term" value="C:endoplasmic reticulum exit site"/>
    <property type="evidence" value="ECO:0007669"/>
    <property type="project" value="TreeGrafter"/>
</dbReference>
<evidence type="ECO:0000259" key="16">
    <source>
        <dbReference type="Pfam" id="PF08033"/>
    </source>
</evidence>
<protein>
    <recommendedName>
        <fullName evidence="11">Protein transport protein SEC23</fullName>
    </recommendedName>
</protein>
<dbReference type="Gene3D" id="3.40.50.410">
    <property type="entry name" value="von Willebrand factor, type A domain"/>
    <property type="match status" value="1"/>
</dbReference>
<organism evidence="17 18">
    <name type="scientific">Gossypium arboreum</name>
    <name type="common">Tree cotton</name>
    <name type="synonym">Gossypium nanking</name>
    <dbReference type="NCBI Taxonomy" id="29729"/>
    <lineage>
        <taxon>Eukaryota</taxon>
        <taxon>Viridiplantae</taxon>
        <taxon>Streptophyta</taxon>
        <taxon>Embryophyta</taxon>
        <taxon>Tracheophyta</taxon>
        <taxon>Spermatophyta</taxon>
        <taxon>Magnoliopsida</taxon>
        <taxon>eudicotyledons</taxon>
        <taxon>Gunneridae</taxon>
        <taxon>Pentapetalae</taxon>
        <taxon>rosids</taxon>
        <taxon>malvids</taxon>
        <taxon>Malvales</taxon>
        <taxon>Malvaceae</taxon>
        <taxon>Malvoideae</taxon>
        <taxon>Gossypium</taxon>
    </lineage>
</organism>
<dbReference type="Gene3D" id="1.20.120.730">
    <property type="entry name" value="Sec23/Sec24 helical domain"/>
    <property type="match status" value="2"/>
</dbReference>
<dbReference type="Pfam" id="PF04810">
    <property type="entry name" value="zf-Sec23_Sec24"/>
    <property type="match status" value="1"/>
</dbReference>
<evidence type="ECO:0000259" key="14">
    <source>
        <dbReference type="Pfam" id="PF04810"/>
    </source>
</evidence>
<evidence type="ECO:0000256" key="4">
    <source>
        <dbReference type="ARBA" id="ARBA00022824"/>
    </source>
</evidence>
<keyword evidence="8 11" id="KW-0472">Membrane</keyword>
<dbReference type="InterPro" id="IPR012990">
    <property type="entry name" value="Beta-sandwich_Sec23_24"/>
</dbReference>
<evidence type="ECO:0000313" key="17">
    <source>
        <dbReference type="EMBL" id="KHG04907.1"/>
    </source>
</evidence>
<keyword evidence="9 11" id="KW-0968">Cytoplasmic vesicle</keyword>
<dbReference type="GO" id="GO:0006886">
    <property type="term" value="P:intracellular protein transport"/>
    <property type="evidence" value="ECO:0007669"/>
    <property type="project" value="InterPro"/>
</dbReference>
<feature type="transmembrane region" description="Helical" evidence="12">
    <location>
        <begin position="486"/>
        <end position="509"/>
    </location>
</feature>
<dbReference type="InterPro" id="IPR036174">
    <property type="entry name" value="Znf_Sec23_Sec24_sf"/>
</dbReference>
<feature type="domain" description="Sec23/Sec24 beta-sandwich" evidence="16">
    <location>
        <begin position="536"/>
        <end position="638"/>
    </location>
</feature>
<dbReference type="Gene3D" id="3.40.20.10">
    <property type="entry name" value="Severin"/>
    <property type="match status" value="1"/>
</dbReference>
<evidence type="ECO:0000256" key="2">
    <source>
        <dbReference type="ARBA" id="ARBA00022448"/>
    </source>
</evidence>
<keyword evidence="12" id="KW-1133">Transmembrane helix</keyword>
<proteinExistence type="inferred from homology"/>
<dbReference type="PANTHER" id="PTHR11141">
    <property type="entry name" value="PROTEIN TRANSPORT PROTEIN SEC23"/>
    <property type="match status" value="1"/>
</dbReference>
<evidence type="ECO:0000256" key="6">
    <source>
        <dbReference type="ARBA" id="ARBA00022892"/>
    </source>
</evidence>
<keyword evidence="11" id="KW-0963">Cytoplasm</keyword>
<evidence type="ECO:0000256" key="8">
    <source>
        <dbReference type="ARBA" id="ARBA00023136"/>
    </source>
</evidence>
<dbReference type="InterPro" id="IPR037364">
    <property type="entry name" value="Sec23"/>
</dbReference>